<gene>
    <name evidence="16" type="ORF">WG66_4190</name>
</gene>
<organism evidence="16 17">
    <name type="scientific">Moniliophthora roreri</name>
    <name type="common">Frosty pod rot fungus</name>
    <name type="synonym">Monilia roreri</name>
    <dbReference type="NCBI Taxonomy" id="221103"/>
    <lineage>
        <taxon>Eukaryota</taxon>
        <taxon>Fungi</taxon>
        <taxon>Dikarya</taxon>
        <taxon>Basidiomycota</taxon>
        <taxon>Agaricomycotina</taxon>
        <taxon>Agaricomycetes</taxon>
        <taxon>Agaricomycetidae</taxon>
        <taxon>Agaricales</taxon>
        <taxon>Marasmiineae</taxon>
        <taxon>Marasmiaceae</taxon>
        <taxon>Moniliophthora</taxon>
    </lineage>
</organism>
<feature type="binding site" description="axial binding residue" evidence="13">
    <location>
        <position position="536"/>
    </location>
    <ligand>
        <name>heme</name>
        <dbReference type="ChEBI" id="CHEBI:30413"/>
    </ligand>
    <ligandPart>
        <name>Fe</name>
        <dbReference type="ChEBI" id="CHEBI:18248"/>
    </ligandPart>
</feature>
<evidence type="ECO:0008006" key="18">
    <source>
        <dbReference type="Google" id="ProtNLM"/>
    </source>
</evidence>
<evidence type="ECO:0000256" key="2">
    <source>
        <dbReference type="ARBA" id="ARBA00004370"/>
    </source>
</evidence>
<evidence type="ECO:0000313" key="16">
    <source>
        <dbReference type="EMBL" id="KTB43244.1"/>
    </source>
</evidence>
<evidence type="ECO:0000256" key="11">
    <source>
        <dbReference type="ARBA" id="ARBA00023033"/>
    </source>
</evidence>
<evidence type="ECO:0000256" key="15">
    <source>
        <dbReference type="SAM" id="Phobius"/>
    </source>
</evidence>
<keyword evidence="10 13" id="KW-0408">Iron</keyword>
<keyword evidence="12 15" id="KW-0472">Membrane</keyword>
<dbReference type="PROSITE" id="PS00086">
    <property type="entry name" value="CYTOCHROME_P450"/>
    <property type="match status" value="1"/>
</dbReference>
<evidence type="ECO:0000256" key="12">
    <source>
        <dbReference type="ARBA" id="ARBA00023136"/>
    </source>
</evidence>
<dbReference type="GO" id="GO:0016020">
    <property type="term" value="C:membrane"/>
    <property type="evidence" value="ECO:0007669"/>
    <property type="project" value="UniProtKB-SubCell"/>
</dbReference>
<evidence type="ECO:0000256" key="7">
    <source>
        <dbReference type="ARBA" id="ARBA00022723"/>
    </source>
</evidence>
<evidence type="ECO:0000256" key="3">
    <source>
        <dbReference type="ARBA" id="ARBA00004721"/>
    </source>
</evidence>
<evidence type="ECO:0000256" key="9">
    <source>
        <dbReference type="ARBA" id="ARBA00023002"/>
    </source>
</evidence>
<dbReference type="eggNOG" id="KOG0157">
    <property type="taxonomic scope" value="Eukaryota"/>
</dbReference>
<dbReference type="EMBL" id="LATX01001221">
    <property type="protein sequence ID" value="KTB43244.1"/>
    <property type="molecule type" value="Genomic_DNA"/>
</dbReference>
<comment type="subcellular location">
    <subcellularLocation>
        <location evidence="2">Membrane</location>
    </subcellularLocation>
</comment>
<evidence type="ECO:0000256" key="8">
    <source>
        <dbReference type="ARBA" id="ARBA00022989"/>
    </source>
</evidence>
<dbReference type="PRINTS" id="PR00463">
    <property type="entry name" value="EP450I"/>
</dbReference>
<dbReference type="GO" id="GO:0020037">
    <property type="term" value="F:heme binding"/>
    <property type="evidence" value="ECO:0007669"/>
    <property type="project" value="InterPro"/>
</dbReference>
<comment type="similarity">
    <text evidence="4 14">Belongs to the cytochrome P450 family.</text>
</comment>
<dbReference type="Gene3D" id="1.10.630.10">
    <property type="entry name" value="Cytochrome P450"/>
    <property type="match status" value="1"/>
</dbReference>
<feature type="transmembrane region" description="Helical" evidence="15">
    <location>
        <begin position="6"/>
        <end position="24"/>
    </location>
</feature>
<keyword evidence="6 15" id="KW-0812">Transmembrane</keyword>
<evidence type="ECO:0000256" key="4">
    <source>
        <dbReference type="ARBA" id="ARBA00010617"/>
    </source>
</evidence>
<dbReference type="InterPro" id="IPR002401">
    <property type="entry name" value="Cyt_P450_E_grp-I"/>
</dbReference>
<dbReference type="Proteomes" id="UP000054988">
    <property type="component" value="Unassembled WGS sequence"/>
</dbReference>
<comment type="pathway">
    <text evidence="3">Secondary metabolite biosynthesis; terpenoid biosynthesis.</text>
</comment>
<keyword evidence="9 14" id="KW-0560">Oxidoreductase</keyword>
<name>A0A0W0G3S2_MONRR</name>
<dbReference type="InterPro" id="IPR017972">
    <property type="entry name" value="Cyt_P450_CS"/>
</dbReference>
<dbReference type="PANTHER" id="PTHR24305:SF166">
    <property type="entry name" value="CYTOCHROME P450 12A4, MITOCHONDRIAL-RELATED"/>
    <property type="match status" value="1"/>
</dbReference>
<evidence type="ECO:0000256" key="5">
    <source>
        <dbReference type="ARBA" id="ARBA00022617"/>
    </source>
</evidence>
<dbReference type="AlphaFoldDB" id="A0A0W0G3S2"/>
<feature type="transmembrane region" description="Helical" evidence="15">
    <location>
        <begin position="63"/>
        <end position="88"/>
    </location>
</feature>
<keyword evidence="11 14" id="KW-0503">Monooxygenase</keyword>
<keyword evidence="8 15" id="KW-1133">Transmembrane helix</keyword>
<evidence type="ECO:0000256" key="6">
    <source>
        <dbReference type="ARBA" id="ARBA00022692"/>
    </source>
</evidence>
<evidence type="ECO:0000313" key="17">
    <source>
        <dbReference type="Proteomes" id="UP000054988"/>
    </source>
</evidence>
<dbReference type="SUPFAM" id="SSF48264">
    <property type="entry name" value="Cytochrome P450"/>
    <property type="match status" value="1"/>
</dbReference>
<reference evidence="16 17" key="1">
    <citation type="submission" date="2015-12" db="EMBL/GenBank/DDBJ databases">
        <title>Draft genome sequence of Moniliophthora roreri, the causal agent of frosty pod rot of cacao.</title>
        <authorList>
            <person name="Aime M.C."/>
            <person name="Diaz-Valderrama J.R."/>
            <person name="Kijpornyongpan T."/>
            <person name="Phillips-Mora W."/>
        </authorList>
    </citation>
    <scope>NUCLEOTIDE SEQUENCE [LARGE SCALE GENOMIC DNA]</scope>
    <source>
        <strain evidence="16 17">MCA 2952</strain>
    </source>
</reference>
<evidence type="ECO:0000256" key="1">
    <source>
        <dbReference type="ARBA" id="ARBA00001971"/>
    </source>
</evidence>
<comment type="cofactor">
    <cofactor evidence="1 13">
        <name>heme</name>
        <dbReference type="ChEBI" id="CHEBI:30413"/>
    </cofactor>
</comment>
<keyword evidence="5 13" id="KW-0349">Heme</keyword>
<dbReference type="Pfam" id="PF00067">
    <property type="entry name" value="p450"/>
    <property type="match status" value="1"/>
</dbReference>
<dbReference type="PANTHER" id="PTHR24305">
    <property type="entry name" value="CYTOCHROME P450"/>
    <property type="match status" value="1"/>
</dbReference>
<dbReference type="GO" id="GO:0016705">
    <property type="term" value="F:oxidoreductase activity, acting on paired donors, with incorporation or reduction of molecular oxygen"/>
    <property type="evidence" value="ECO:0007669"/>
    <property type="project" value="InterPro"/>
</dbReference>
<dbReference type="PRINTS" id="PR00385">
    <property type="entry name" value="P450"/>
</dbReference>
<dbReference type="GO" id="GO:0004497">
    <property type="term" value="F:monooxygenase activity"/>
    <property type="evidence" value="ECO:0007669"/>
    <property type="project" value="UniProtKB-KW"/>
</dbReference>
<evidence type="ECO:0000256" key="10">
    <source>
        <dbReference type="ARBA" id="ARBA00023004"/>
    </source>
</evidence>
<accession>A0A0W0G3S2</accession>
<comment type="caution">
    <text evidence="16">The sequence shown here is derived from an EMBL/GenBank/DDBJ whole genome shotgun (WGS) entry which is preliminary data.</text>
</comment>
<protein>
    <recommendedName>
        <fullName evidence="18">Cytochrome p450</fullName>
    </recommendedName>
</protein>
<dbReference type="InterPro" id="IPR001128">
    <property type="entry name" value="Cyt_P450"/>
</dbReference>
<dbReference type="InterPro" id="IPR036396">
    <property type="entry name" value="Cyt_P450_sf"/>
</dbReference>
<sequence>MAHYTVLAIIIVAFSYLRSLEFLLPTTGTKIKMTCGVIIADDHSFERPLMLWSHIKYDGSKALVLRIMFLILCLPVITIAFPIFILAIRAKQRSLKFLQGPPNPSLFLGHDYDLLNEKEVGDLEFKWFIEYGTVFRATTCYYEDMLVVADPKALQHIFHKSGYRYKKPKDFVQGAFRRFGPGLTAVQAAMNGIGSQHRRQRKIMNPAFSAAQIKPFVTRFQEHTKSLVIKWREQVQAGQTSIDTVEWFKKMTLDALGETMFDYDFGELQNKNNQLSNMVRNLFVDSVHPGPIRLLYGAARRSLPDNLASLTEYFPTKEDVRWRKWLQTSYSVAKRLYDGKVQEGSSENDVLGVISRSLHSSTPEKALDSEEALAQMSTIILAGNDTSSTMLTWLLYELSRHPEDQKRLLQEIKDTRRKTGNIEYLTANDYEQMPFLNAEAMRLHPIAHTLIRQADVDDIIPLQYPVVSVYGEMLSEIPVVKEQRIMVSISAYNRLKEVWGEDADEWNPSRFLTSKRQTTLGVFGNMMTFGAGVRGCIGWRFAVHEIQTVVSGLVEAFEFSLPPGVEIMRVRAGLMAPAVKGKPKEGVQMPVKIKIRD</sequence>
<dbReference type="InterPro" id="IPR050121">
    <property type="entry name" value="Cytochrome_P450_monoxygenase"/>
</dbReference>
<evidence type="ECO:0000256" key="13">
    <source>
        <dbReference type="PIRSR" id="PIRSR602401-1"/>
    </source>
</evidence>
<evidence type="ECO:0000256" key="14">
    <source>
        <dbReference type="RuleBase" id="RU000461"/>
    </source>
</evidence>
<keyword evidence="7 13" id="KW-0479">Metal-binding</keyword>
<proteinExistence type="inferred from homology"/>
<dbReference type="GO" id="GO:0005506">
    <property type="term" value="F:iron ion binding"/>
    <property type="evidence" value="ECO:0007669"/>
    <property type="project" value="InterPro"/>
</dbReference>